<dbReference type="SUPFAM" id="SSF53187">
    <property type="entry name" value="Zn-dependent exopeptidases"/>
    <property type="match status" value="1"/>
</dbReference>
<evidence type="ECO:0000313" key="10">
    <source>
        <dbReference type="Proteomes" id="UP000241436"/>
    </source>
</evidence>
<dbReference type="PANTHER" id="PTHR11963:SF23">
    <property type="entry name" value="CYTOSOL AMINOPEPTIDASE"/>
    <property type="match status" value="1"/>
</dbReference>
<dbReference type="Pfam" id="PF02789">
    <property type="entry name" value="Peptidase_M17_N"/>
    <property type="match status" value="1"/>
</dbReference>
<dbReference type="NCBIfam" id="NF002074">
    <property type="entry name" value="PRK00913.1-4"/>
    <property type="match status" value="1"/>
</dbReference>
<evidence type="ECO:0000256" key="2">
    <source>
        <dbReference type="ARBA" id="ARBA00000967"/>
    </source>
</evidence>
<dbReference type="PROSITE" id="PS00631">
    <property type="entry name" value="CYTOSOL_AP"/>
    <property type="match status" value="1"/>
</dbReference>
<keyword evidence="7" id="KW-0464">Manganese</keyword>
<evidence type="ECO:0000256" key="3">
    <source>
        <dbReference type="ARBA" id="ARBA00009528"/>
    </source>
</evidence>
<comment type="similarity">
    <text evidence="3 7">Belongs to the peptidase M17 family.</text>
</comment>
<comment type="subcellular location">
    <subcellularLocation>
        <location evidence="7">Cytoplasm</location>
    </subcellularLocation>
</comment>
<dbReference type="InterPro" id="IPR008283">
    <property type="entry name" value="Peptidase_M17_N"/>
</dbReference>
<dbReference type="HAMAP" id="MF_00181">
    <property type="entry name" value="Cytosol_peptidase_M17"/>
    <property type="match status" value="1"/>
</dbReference>
<keyword evidence="6 7" id="KW-0378">Hydrolase</keyword>
<reference evidence="10" key="2">
    <citation type="journal article" date="2018" name="Environ. Microbiol.">
        <title>Bloom of a denitrifying methanotroph, 'Candidatus Methylomirabilis limnetica', in a deep stratified lake.</title>
        <authorList>
            <person name="Graf J.S."/>
            <person name="Mayr M.J."/>
            <person name="Marchant H.K."/>
            <person name="Tienken D."/>
            <person name="Hach P.F."/>
            <person name="Brand A."/>
            <person name="Schubert C.J."/>
            <person name="Kuypers M.M."/>
            <person name="Milucka J."/>
        </authorList>
    </citation>
    <scope>NUCLEOTIDE SEQUENCE [LARGE SCALE GENOMIC DNA]</scope>
    <source>
        <strain evidence="10">Zug</strain>
    </source>
</reference>
<dbReference type="GO" id="GO:0070006">
    <property type="term" value="F:metalloaminopeptidase activity"/>
    <property type="evidence" value="ECO:0007669"/>
    <property type="project" value="InterPro"/>
</dbReference>
<sequence>MCDSDVGVAFERSDRVKVEIRTQDLLSYEGDALIVNLFEGVGHPGGATGAVDQALGGSITAAIRRQEFKGKLHERLLLHTFGQLPVVQVLVIGLGKQEEFTLDRVRSASAEAMRQLRAVGVRKVASIVHGAGIGGLQADQAACAVTEGALLGLYRFDRYKKPEENGQKVVQKLTLLECDRAKVPAMEEGVRRGRILAEAVSFARDLVNEPGNILTPSELATRAKKMASGLGLTIKILERADMKKLGMGALLGVAQGSQELPKLIEVSYKGRKGKGTGPRLGLVGKGVTFDSGGISIKPSEGMEAMKGDMAGGAAVLAAIKGIAELKLPVNVTAIVPAVENLPSGTAQRPGDIVKAMNGKTIEVINTDAEGRLILADALCYACDRDLTHLVDVATLTGAVVIALGAVRTGAFTNDAELLRQVKEASEAAGEKIWELPMDDEYAEQIKSDYADMKNVGGRKAGPITGAKLLANFIGKTPWVHLDIAGTAQTEKENGYQVKGATGAMVRTLIYLAMSFAGSGKG</sequence>
<dbReference type="GO" id="GO:0006508">
    <property type="term" value="P:proteolysis"/>
    <property type="evidence" value="ECO:0007669"/>
    <property type="project" value="UniProtKB-KW"/>
</dbReference>
<dbReference type="Pfam" id="PF00883">
    <property type="entry name" value="Peptidase_M17"/>
    <property type="match status" value="1"/>
</dbReference>
<proteinExistence type="inferred from homology"/>
<comment type="cofactor">
    <cofactor evidence="7">
        <name>Mn(2+)</name>
        <dbReference type="ChEBI" id="CHEBI:29035"/>
    </cofactor>
    <text evidence="7">Binds 2 manganese ions per subunit.</text>
</comment>
<dbReference type="InterPro" id="IPR043472">
    <property type="entry name" value="Macro_dom-like"/>
</dbReference>
<dbReference type="InterPro" id="IPR011356">
    <property type="entry name" value="Leucine_aapep/pepB"/>
</dbReference>
<dbReference type="EC" id="3.4.11.1" evidence="7"/>
<evidence type="ECO:0000259" key="8">
    <source>
        <dbReference type="PROSITE" id="PS00631"/>
    </source>
</evidence>
<evidence type="ECO:0000256" key="7">
    <source>
        <dbReference type="HAMAP-Rule" id="MF_00181"/>
    </source>
</evidence>
<feature type="binding site" evidence="7">
    <location>
        <position position="367"/>
    </location>
    <ligand>
        <name>Mn(2+)</name>
        <dbReference type="ChEBI" id="CHEBI:29035"/>
        <label>1</label>
    </ligand>
</feature>
<organism evidence="9 10">
    <name type="scientific">Candidatus Methylomirabilis limnetica</name>
    <dbReference type="NCBI Taxonomy" id="2033718"/>
    <lineage>
        <taxon>Bacteria</taxon>
        <taxon>Candidatus Methylomirabilota</taxon>
        <taxon>Candidatus Methylomirabilia</taxon>
        <taxon>Candidatus Methylomirabilales</taxon>
        <taxon>Candidatus Methylomirabilaceae</taxon>
        <taxon>Candidatus Methylomirabilis</taxon>
    </lineage>
</organism>
<dbReference type="NCBIfam" id="NF002077">
    <property type="entry name" value="PRK00913.2-4"/>
    <property type="match status" value="1"/>
</dbReference>
<feature type="binding site" evidence="7">
    <location>
        <position position="290"/>
    </location>
    <ligand>
        <name>Mn(2+)</name>
        <dbReference type="ChEBI" id="CHEBI:29035"/>
        <label>1</label>
    </ligand>
</feature>
<reference evidence="9 10" key="1">
    <citation type="submission" date="2017-09" db="EMBL/GenBank/DDBJ databases">
        <title>Bloom of a denitrifying methanotroph, Candidatus Methylomirabilis limnetica, in a deep stratified lake.</title>
        <authorList>
            <person name="Graf J.S."/>
            <person name="Marchant H.K."/>
            <person name="Tienken D."/>
            <person name="Hach P.F."/>
            <person name="Brand A."/>
            <person name="Schubert C.J."/>
            <person name="Kuypers M.M."/>
            <person name="Milucka J."/>
        </authorList>
    </citation>
    <scope>NUCLEOTIDE SEQUENCE [LARGE SCALE GENOMIC DNA]</scope>
    <source>
        <strain evidence="9 10">Zug</strain>
    </source>
</reference>
<keyword evidence="5 7" id="KW-0645">Protease</keyword>
<evidence type="ECO:0000256" key="5">
    <source>
        <dbReference type="ARBA" id="ARBA00022670"/>
    </source>
</evidence>
<dbReference type="Proteomes" id="UP000241436">
    <property type="component" value="Unassembled WGS sequence"/>
</dbReference>
<keyword evidence="7" id="KW-0963">Cytoplasm</keyword>
<evidence type="ECO:0000256" key="1">
    <source>
        <dbReference type="ARBA" id="ARBA00000135"/>
    </source>
</evidence>
<feature type="binding site" evidence="7">
    <location>
        <position position="285"/>
    </location>
    <ligand>
        <name>Mn(2+)</name>
        <dbReference type="ChEBI" id="CHEBI:29035"/>
        <label>2</label>
    </ligand>
</feature>
<feature type="binding site" evidence="7">
    <location>
        <position position="369"/>
    </location>
    <ligand>
        <name>Mn(2+)</name>
        <dbReference type="ChEBI" id="CHEBI:29035"/>
        <label>2</label>
    </ligand>
</feature>
<dbReference type="InterPro" id="IPR000819">
    <property type="entry name" value="Peptidase_M17_C"/>
</dbReference>
<dbReference type="AlphaFoldDB" id="A0A2T4U132"/>
<dbReference type="Gene3D" id="3.40.630.10">
    <property type="entry name" value="Zn peptidases"/>
    <property type="match status" value="1"/>
</dbReference>
<keyword evidence="4 7" id="KW-0031">Aminopeptidase</keyword>
<accession>A0A2T4U132</accession>
<dbReference type="GO" id="GO:0005737">
    <property type="term" value="C:cytoplasm"/>
    <property type="evidence" value="ECO:0007669"/>
    <property type="project" value="UniProtKB-SubCell"/>
</dbReference>
<evidence type="ECO:0000256" key="6">
    <source>
        <dbReference type="ARBA" id="ARBA00022801"/>
    </source>
</evidence>
<dbReference type="Gene3D" id="3.40.220.10">
    <property type="entry name" value="Leucine Aminopeptidase, subunit E, domain 1"/>
    <property type="match status" value="1"/>
</dbReference>
<dbReference type="PANTHER" id="PTHR11963">
    <property type="entry name" value="LEUCINE AMINOPEPTIDASE-RELATED"/>
    <property type="match status" value="1"/>
</dbReference>
<feature type="active site" evidence="7">
    <location>
        <position position="297"/>
    </location>
</feature>
<feature type="binding site" evidence="7">
    <location>
        <position position="308"/>
    </location>
    <ligand>
        <name>Mn(2+)</name>
        <dbReference type="ChEBI" id="CHEBI:29035"/>
        <label>2</label>
    </ligand>
</feature>
<dbReference type="InterPro" id="IPR023042">
    <property type="entry name" value="Peptidase_M17_leu_NH2_pept"/>
</dbReference>
<keyword evidence="7" id="KW-0479">Metal-binding</keyword>
<evidence type="ECO:0000313" key="9">
    <source>
        <dbReference type="EMBL" id="PTL37075.1"/>
    </source>
</evidence>
<dbReference type="EMBL" id="NVQC01000008">
    <property type="protein sequence ID" value="PTL37075.1"/>
    <property type="molecule type" value="Genomic_DNA"/>
</dbReference>
<comment type="catalytic activity">
    <reaction evidence="1 7">
        <text>Release of an N-terminal amino acid, Xaa-|-Yaa-, in which Xaa is preferably Leu, but may be other amino acids including Pro although not Arg or Lys, and Yaa may be Pro. Amino acid amides and methyl esters are also readily hydrolyzed, but rates on arylamides are exceedingly low.</text>
        <dbReference type="EC" id="3.4.11.1"/>
    </reaction>
</comment>
<feature type="active site" evidence="7">
    <location>
        <position position="371"/>
    </location>
</feature>
<protein>
    <recommendedName>
        <fullName evidence="7">Probable cytosol aminopeptidase</fullName>
        <ecNumber evidence="7">3.4.11.1</ecNumber>
    </recommendedName>
    <alternativeName>
        <fullName evidence="7">Leucine aminopeptidase</fullName>
        <shortName evidence="7">LAP</shortName>
        <ecNumber evidence="7">3.4.11.10</ecNumber>
    </alternativeName>
    <alternativeName>
        <fullName evidence="7">Leucyl aminopeptidase</fullName>
    </alternativeName>
</protein>
<dbReference type="CDD" id="cd00433">
    <property type="entry name" value="Peptidase_M17"/>
    <property type="match status" value="1"/>
</dbReference>
<comment type="catalytic activity">
    <reaction evidence="2 7">
        <text>Release of an N-terminal amino acid, preferentially leucine, but not glutamic or aspartic acids.</text>
        <dbReference type="EC" id="3.4.11.10"/>
    </reaction>
</comment>
<evidence type="ECO:0000256" key="4">
    <source>
        <dbReference type="ARBA" id="ARBA00022438"/>
    </source>
</evidence>
<dbReference type="GO" id="GO:0030145">
    <property type="term" value="F:manganese ion binding"/>
    <property type="evidence" value="ECO:0007669"/>
    <property type="project" value="UniProtKB-UniRule"/>
</dbReference>
<feature type="binding site" evidence="7">
    <location>
        <position position="290"/>
    </location>
    <ligand>
        <name>Mn(2+)</name>
        <dbReference type="ChEBI" id="CHEBI:29035"/>
        <label>2</label>
    </ligand>
</feature>
<comment type="function">
    <text evidence="7">Presumably involved in the processing and regular turnover of intracellular proteins. Catalyzes the removal of unsubstituted N-terminal amino acids from various peptides.</text>
</comment>
<keyword evidence="10" id="KW-1185">Reference proteome</keyword>
<feature type="binding site" evidence="7">
    <location>
        <position position="369"/>
    </location>
    <ligand>
        <name>Mn(2+)</name>
        <dbReference type="ChEBI" id="CHEBI:29035"/>
        <label>1</label>
    </ligand>
</feature>
<comment type="caution">
    <text evidence="9">The sequence shown here is derived from an EMBL/GenBank/DDBJ whole genome shotgun (WGS) entry which is preliminary data.</text>
</comment>
<dbReference type="SUPFAM" id="SSF52949">
    <property type="entry name" value="Macro domain-like"/>
    <property type="match status" value="1"/>
</dbReference>
<dbReference type="PRINTS" id="PR00481">
    <property type="entry name" value="LAMNOPPTDASE"/>
</dbReference>
<name>A0A2T4U132_9BACT</name>
<feature type="domain" description="Cytosol aminopeptidase" evidence="8">
    <location>
        <begin position="365"/>
        <end position="372"/>
    </location>
</feature>
<dbReference type="EC" id="3.4.11.10" evidence="7"/>
<dbReference type="NCBIfam" id="NF002073">
    <property type="entry name" value="PRK00913.1-2"/>
    <property type="match status" value="1"/>
</dbReference>
<gene>
    <name evidence="7" type="primary">pepA</name>
    <name evidence="9" type="ORF">CLG94_00660</name>
</gene>
<dbReference type="NCBIfam" id="NF002083">
    <property type="entry name" value="PRK00913.3-5"/>
    <property type="match status" value="1"/>
</dbReference>